<dbReference type="PANTHER" id="PTHR24320">
    <property type="entry name" value="RETINOL DEHYDROGENASE"/>
    <property type="match status" value="1"/>
</dbReference>
<accession>A0A9P4M8V3</accession>
<comment type="similarity">
    <text evidence="1">Belongs to the short-chain dehydrogenases/reductases (SDR) family.</text>
</comment>
<evidence type="ECO:0000256" key="1">
    <source>
        <dbReference type="ARBA" id="ARBA00006484"/>
    </source>
</evidence>
<proteinExistence type="inferred from homology"/>
<dbReference type="Pfam" id="PF00106">
    <property type="entry name" value="adh_short"/>
    <property type="match status" value="1"/>
</dbReference>
<dbReference type="OrthoDB" id="191139at2759"/>
<evidence type="ECO:0000313" key="3">
    <source>
        <dbReference type="EMBL" id="KAF2098742.1"/>
    </source>
</evidence>
<dbReference type="AlphaFoldDB" id="A0A9P4M8V3"/>
<keyword evidence="4" id="KW-1185">Reference proteome</keyword>
<dbReference type="InterPro" id="IPR002347">
    <property type="entry name" value="SDR_fam"/>
</dbReference>
<dbReference type="EMBL" id="ML978126">
    <property type="protein sequence ID" value="KAF2098742.1"/>
    <property type="molecule type" value="Genomic_DNA"/>
</dbReference>
<evidence type="ECO:0000313" key="4">
    <source>
        <dbReference type="Proteomes" id="UP000799772"/>
    </source>
</evidence>
<gene>
    <name evidence="3" type="ORF">NA57DRAFT_56388</name>
</gene>
<dbReference type="Proteomes" id="UP000799772">
    <property type="component" value="Unassembled WGS sequence"/>
</dbReference>
<evidence type="ECO:0000256" key="2">
    <source>
        <dbReference type="ARBA" id="ARBA00023002"/>
    </source>
</evidence>
<dbReference type="GO" id="GO:0016491">
    <property type="term" value="F:oxidoreductase activity"/>
    <property type="evidence" value="ECO:0007669"/>
    <property type="project" value="UniProtKB-KW"/>
</dbReference>
<dbReference type="PRINTS" id="PR00081">
    <property type="entry name" value="GDHRDH"/>
</dbReference>
<organism evidence="3 4">
    <name type="scientific">Rhizodiscina lignyota</name>
    <dbReference type="NCBI Taxonomy" id="1504668"/>
    <lineage>
        <taxon>Eukaryota</taxon>
        <taxon>Fungi</taxon>
        <taxon>Dikarya</taxon>
        <taxon>Ascomycota</taxon>
        <taxon>Pezizomycotina</taxon>
        <taxon>Dothideomycetes</taxon>
        <taxon>Pleosporomycetidae</taxon>
        <taxon>Aulographales</taxon>
        <taxon>Rhizodiscinaceae</taxon>
        <taxon>Rhizodiscina</taxon>
    </lineage>
</organism>
<comment type="caution">
    <text evidence="3">The sequence shown here is derived from an EMBL/GenBank/DDBJ whole genome shotgun (WGS) entry which is preliminary data.</text>
</comment>
<protein>
    <submittedName>
        <fullName evidence="3">Short-chain dehydrogenase</fullName>
    </submittedName>
</protein>
<reference evidence="3" key="1">
    <citation type="journal article" date="2020" name="Stud. Mycol.">
        <title>101 Dothideomycetes genomes: a test case for predicting lifestyles and emergence of pathogens.</title>
        <authorList>
            <person name="Haridas S."/>
            <person name="Albert R."/>
            <person name="Binder M."/>
            <person name="Bloem J."/>
            <person name="Labutti K."/>
            <person name="Salamov A."/>
            <person name="Andreopoulos B."/>
            <person name="Baker S."/>
            <person name="Barry K."/>
            <person name="Bills G."/>
            <person name="Bluhm B."/>
            <person name="Cannon C."/>
            <person name="Castanera R."/>
            <person name="Culley D."/>
            <person name="Daum C."/>
            <person name="Ezra D."/>
            <person name="Gonzalez J."/>
            <person name="Henrissat B."/>
            <person name="Kuo A."/>
            <person name="Liang C."/>
            <person name="Lipzen A."/>
            <person name="Lutzoni F."/>
            <person name="Magnuson J."/>
            <person name="Mondo S."/>
            <person name="Nolan M."/>
            <person name="Ohm R."/>
            <person name="Pangilinan J."/>
            <person name="Park H.-J."/>
            <person name="Ramirez L."/>
            <person name="Alfaro M."/>
            <person name="Sun H."/>
            <person name="Tritt A."/>
            <person name="Yoshinaga Y."/>
            <person name="Zwiers L.-H."/>
            <person name="Turgeon B."/>
            <person name="Goodwin S."/>
            <person name="Spatafora J."/>
            <person name="Crous P."/>
            <person name="Grigoriev I."/>
        </authorList>
    </citation>
    <scope>NUCLEOTIDE SEQUENCE</scope>
    <source>
        <strain evidence="3">CBS 133067</strain>
    </source>
</reference>
<name>A0A9P4M8V3_9PEZI</name>
<dbReference type="SUPFAM" id="SSF51735">
    <property type="entry name" value="NAD(P)-binding Rossmann-fold domains"/>
    <property type="match status" value="1"/>
</dbReference>
<dbReference type="PANTHER" id="PTHR24320:SF272">
    <property type="entry name" value="NAD(P)-BINDING ROSSMANN-FOLD SUPERFAMILY PROTEIN"/>
    <property type="match status" value="1"/>
</dbReference>
<sequence>MSDAFNPYKELYAKPNGPGDSRPTALQIIRDNDRVNSWADKVVLITGATNGIGIETAKAMHATGAHVFITARDPARAKTVVEDILKVSESKGKLEVIEMHMESSTSVRDAAREFLSKSKKLNILINNAEAGIMATPESKSDDGFELQFAVNHLAHFILATLLLPALLTSSAPDFNSRVVFVSSSSHRYSSIHWDNVNLEGEYDPYIAYGQSKTAEVWTSNYVDRVYGPRGVHSLSVHPGGIFTNLQKHAGEEQMAQWKADPNVVPSMLSPEQGAATTVWAATAKVWEGKGGKYLANCMIAPPATNLDSALDPGVGPDAYNKEGEDRLWALSSKMAGVSAP</sequence>
<keyword evidence="2" id="KW-0560">Oxidoreductase</keyword>
<dbReference type="Gene3D" id="3.40.50.720">
    <property type="entry name" value="NAD(P)-binding Rossmann-like Domain"/>
    <property type="match status" value="1"/>
</dbReference>
<dbReference type="InterPro" id="IPR036291">
    <property type="entry name" value="NAD(P)-bd_dom_sf"/>
</dbReference>